<keyword evidence="3 10" id="KW-0812">Transmembrane</keyword>
<keyword evidence="6" id="KW-0564">Palmitate</keyword>
<dbReference type="EC" id="2.3.1.225" evidence="10"/>
<feature type="transmembrane region" description="Helical" evidence="10">
    <location>
        <begin position="236"/>
        <end position="256"/>
    </location>
</feature>
<evidence type="ECO:0000259" key="12">
    <source>
        <dbReference type="Pfam" id="PF01529"/>
    </source>
</evidence>
<comment type="domain">
    <text evidence="10">The DHHC domain is required for palmitoyltransferase activity.</text>
</comment>
<comment type="catalytic activity">
    <reaction evidence="9 10">
        <text>L-cysteinyl-[protein] + hexadecanoyl-CoA = S-hexadecanoyl-L-cysteinyl-[protein] + CoA</text>
        <dbReference type="Rhea" id="RHEA:36683"/>
        <dbReference type="Rhea" id="RHEA-COMP:10131"/>
        <dbReference type="Rhea" id="RHEA-COMP:11032"/>
        <dbReference type="ChEBI" id="CHEBI:29950"/>
        <dbReference type="ChEBI" id="CHEBI:57287"/>
        <dbReference type="ChEBI" id="CHEBI:57379"/>
        <dbReference type="ChEBI" id="CHEBI:74151"/>
        <dbReference type="EC" id="2.3.1.225"/>
    </reaction>
</comment>
<feature type="region of interest" description="Disordered" evidence="11">
    <location>
        <begin position="14"/>
        <end position="33"/>
    </location>
</feature>
<comment type="caution">
    <text evidence="13">The sequence shown here is derived from an EMBL/GenBank/DDBJ whole genome shotgun (WGS) entry which is preliminary data.</text>
</comment>
<evidence type="ECO:0000256" key="10">
    <source>
        <dbReference type="RuleBase" id="RU079119"/>
    </source>
</evidence>
<name>A0A5C5G0G1_9BASI</name>
<feature type="domain" description="Palmitoyltransferase DHHC" evidence="12">
    <location>
        <begin position="189"/>
        <end position="314"/>
    </location>
</feature>
<keyword evidence="2 10" id="KW-0808">Transferase</keyword>
<evidence type="ECO:0000256" key="11">
    <source>
        <dbReference type="SAM" id="MobiDB-lite"/>
    </source>
</evidence>
<accession>A0A5C5G0G1</accession>
<keyword evidence="8 10" id="KW-0012">Acyltransferase</keyword>
<dbReference type="Pfam" id="PF01529">
    <property type="entry name" value="DHHC"/>
    <property type="match status" value="1"/>
</dbReference>
<keyword evidence="5 10" id="KW-0472">Membrane</keyword>
<proteinExistence type="inferred from homology"/>
<reference evidence="13 14" key="1">
    <citation type="submission" date="2019-03" db="EMBL/GenBank/DDBJ databases">
        <title>Rhodosporidium diobovatum UCD-FST 08-225 genome sequencing, assembly, and annotation.</title>
        <authorList>
            <person name="Fakankun I.U."/>
            <person name="Fristensky B."/>
            <person name="Levin D.B."/>
        </authorList>
    </citation>
    <scope>NUCLEOTIDE SEQUENCE [LARGE SCALE GENOMIC DNA]</scope>
    <source>
        <strain evidence="13 14">UCD-FST 08-225</strain>
    </source>
</reference>
<dbReference type="STRING" id="5288.A0A5C5G0G1"/>
<dbReference type="InterPro" id="IPR001594">
    <property type="entry name" value="Palmitoyltrfase_DHHC"/>
</dbReference>
<evidence type="ECO:0000256" key="6">
    <source>
        <dbReference type="ARBA" id="ARBA00023139"/>
    </source>
</evidence>
<evidence type="ECO:0000256" key="4">
    <source>
        <dbReference type="ARBA" id="ARBA00022989"/>
    </source>
</evidence>
<evidence type="ECO:0000256" key="9">
    <source>
        <dbReference type="ARBA" id="ARBA00048048"/>
    </source>
</evidence>
<feature type="region of interest" description="Disordered" evidence="11">
    <location>
        <begin position="411"/>
        <end position="442"/>
    </location>
</feature>
<dbReference type="EMBL" id="SOZI01000032">
    <property type="protein sequence ID" value="TNY22036.1"/>
    <property type="molecule type" value="Genomic_DNA"/>
</dbReference>
<dbReference type="InterPro" id="IPR039859">
    <property type="entry name" value="PFA4/ZDH16/20/ERF2-like"/>
</dbReference>
<dbReference type="AlphaFoldDB" id="A0A5C5G0G1"/>
<dbReference type="GO" id="GO:0016020">
    <property type="term" value="C:membrane"/>
    <property type="evidence" value="ECO:0007669"/>
    <property type="project" value="UniProtKB-SubCell"/>
</dbReference>
<keyword evidence="4 10" id="KW-1133">Transmembrane helix</keyword>
<keyword evidence="7" id="KW-0449">Lipoprotein</keyword>
<evidence type="ECO:0000256" key="3">
    <source>
        <dbReference type="ARBA" id="ARBA00022692"/>
    </source>
</evidence>
<keyword evidence="14" id="KW-1185">Reference proteome</keyword>
<dbReference type="OrthoDB" id="9909019at2759"/>
<sequence>MPPMHTQRRALPARPLLSFPPDPPRPTLPRRDEERPRSALFRLVALLPLVAIFALLAFASYACLWSLCITYLVGVRGHTAKGITYALIHSWLVYGCGGSFWMAYWRGGGIVPGAGDYKRSDEEARVADEGLKADVETFVLGRRSGEEEVAPPVQGAETERLLEGDEDAAHAHSHRGQSRRFLQVKSDGTARFCRKCNIHKPDRAHHCSSCRRCVLKMDHHCPWLGGGCVGWANYKFFLLALLYTGLLGAFLAVVLFRELVNFVNDTENGFEMAPISWALAALLGAIFGFAVGAFGLYHLYLVSKNRTTIEAMEQPTSLALLNPPPSSRLQPHDLTSKQRRSLAAAARRYSIYDLGAKENFKQVFGDKWWLWGVPVGWPSGDGQSFPINTAHLSALKRATAAVYAEAAASRYEAREGSFDLETATASGSEDGASDEGGPLRRA</sequence>
<feature type="transmembrane region" description="Helical" evidence="10">
    <location>
        <begin position="40"/>
        <end position="73"/>
    </location>
</feature>
<comment type="subcellular location">
    <subcellularLocation>
        <location evidence="1">Membrane</location>
        <topology evidence="1">Multi-pass membrane protein</topology>
    </subcellularLocation>
</comment>
<evidence type="ECO:0000256" key="2">
    <source>
        <dbReference type="ARBA" id="ARBA00022679"/>
    </source>
</evidence>
<feature type="transmembrane region" description="Helical" evidence="10">
    <location>
        <begin position="276"/>
        <end position="302"/>
    </location>
</feature>
<evidence type="ECO:0000313" key="13">
    <source>
        <dbReference type="EMBL" id="TNY22036.1"/>
    </source>
</evidence>
<evidence type="ECO:0000256" key="1">
    <source>
        <dbReference type="ARBA" id="ARBA00004141"/>
    </source>
</evidence>
<protein>
    <recommendedName>
        <fullName evidence="10">Palmitoyltransferase</fullName>
        <ecNumber evidence="10">2.3.1.225</ecNumber>
    </recommendedName>
</protein>
<evidence type="ECO:0000256" key="7">
    <source>
        <dbReference type="ARBA" id="ARBA00023288"/>
    </source>
</evidence>
<gene>
    <name evidence="13" type="ORF">DMC30DRAFT_172955</name>
</gene>
<dbReference type="Proteomes" id="UP000311382">
    <property type="component" value="Unassembled WGS sequence"/>
</dbReference>
<dbReference type="PANTHER" id="PTHR12246">
    <property type="entry name" value="PALMITOYLTRANSFERASE ZDHHC16"/>
    <property type="match status" value="1"/>
</dbReference>
<dbReference type="PROSITE" id="PS50216">
    <property type="entry name" value="DHHC"/>
    <property type="match status" value="1"/>
</dbReference>
<comment type="similarity">
    <text evidence="10">Belongs to the DHHC palmitoyltransferase family.</text>
</comment>
<evidence type="ECO:0000256" key="8">
    <source>
        <dbReference type="ARBA" id="ARBA00023315"/>
    </source>
</evidence>
<organism evidence="13 14">
    <name type="scientific">Rhodotorula diobovata</name>
    <dbReference type="NCBI Taxonomy" id="5288"/>
    <lineage>
        <taxon>Eukaryota</taxon>
        <taxon>Fungi</taxon>
        <taxon>Dikarya</taxon>
        <taxon>Basidiomycota</taxon>
        <taxon>Pucciniomycotina</taxon>
        <taxon>Microbotryomycetes</taxon>
        <taxon>Sporidiobolales</taxon>
        <taxon>Sporidiobolaceae</taxon>
        <taxon>Rhodotorula</taxon>
    </lineage>
</organism>
<feature type="compositionally biased region" description="Pro residues" evidence="11">
    <location>
        <begin position="18"/>
        <end position="27"/>
    </location>
</feature>
<evidence type="ECO:0000256" key="5">
    <source>
        <dbReference type="ARBA" id="ARBA00023136"/>
    </source>
</evidence>
<evidence type="ECO:0000313" key="14">
    <source>
        <dbReference type="Proteomes" id="UP000311382"/>
    </source>
</evidence>
<dbReference type="GO" id="GO:0019706">
    <property type="term" value="F:protein-cysteine S-palmitoyltransferase activity"/>
    <property type="evidence" value="ECO:0007669"/>
    <property type="project" value="UniProtKB-EC"/>
</dbReference>
<feature type="transmembrane region" description="Helical" evidence="10">
    <location>
        <begin position="85"/>
        <end position="104"/>
    </location>
</feature>